<dbReference type="InterPro" id="IPR036779">
    <property type="entry name" value="LysM_dom_sf"/>
</dbReference>
<protein>
    <recommendedName>
        <fullName evidence="4">Peptidoglycan hydrolase</fullName>
    </recommendedName>
</protein>
<dbReference type="SUPFAM" id="SSF54106">
    <property type="entry name" value="LysM domain"/>
    <property type="match status" value="1"/>
</dbReference>
<dbReference type="InterPro" id="IPR051056">
    <property type="entry name" value="Glycosyl_Hydrolase_73"/>
</dbReference>
<dbReference type="AlphaFoldDB" id="A0AAE3M4J6"/>
<name>A0AAE3M4J6_9BACT</name>
<evidence type="ECO:0000313" key="7">
    <source>
        <dbReference type="Proteomes" id="UP001209229"/>
    </source>
</evidence>
<evidence type="ECO:0000256" key="2">
    <source>
        <dbReference type="ARBA" id="ARBA00022638"/>
    </source>
</evidence>
<dbReference type="InterPro" id="IPR002901">
    <property type="entry name" value="MGlyc_endo_b_GlcNAc-like_dom"/>
</dbReference>
<dbReference type="GO" id="GO:0042742">
    <property type="term" value="P:defense response to bacterium"/>
    <property type="evidence" value="ECO:0007669"/>
    <property type="project" value="UniProtKB-KW"/>
</dbReference>
<evidence type="ECO:0000313" key="6">
    <source>
        <dbReference type="EMBL" id="MCW3786695.1"/>
    </source>
</evidence>
<keyword evidence="2" id="KW-0081">Bacteriolytic enzyme</keyword>
<dbReference type="Proteomes" id="UP001209229">
    <property type="component" value="Unassembled WGS sequence"/>
</dbReference>
<comment type="caution">
    <text evidence="6">The sequence shown here is derived from an EMBL/GenBank/DDBJ whole genome shotgun (WGS) entry which is preliminary data.</text>
</comment>
<dbReference type="GO" id="GO:0031640">
    <property type="term" value="P:killing of cells of another organism"/>
    <property type="evidence" value="ECO:0007669"/>
    <property type="project" value="UniProtKB-KW"/>
</dbReference>
<dbReference type="RefSeq" id="WP_301190259.1">
    <property type="nucleotide sequence ID" value="NZ_JAPDPJ010000017.1"/>
</dbReference>
<dbReference type="CDD" id="cd00118">
    <property type="entry name" value="LysM"/>
    <property type="match status" value="1"/>
</dbReference>
<organism evidence="6 7">
    <name type="scientific">Plebeiibacterium sediminum</name>
    <dbReference type="NCBI Taxonomy" id="2992112"/>
    <lineage>
        <taxon>Bacteria</taxon>
        <taxon>Pseudomonadati</taxon>
        <taxon>Bacteroidota</taxon>
        <taxon>Bacteroidia</taxon>
        <taxon>Marinilabiliales</taxon>
        <taxon>Marinilabiliaceae</taxon>
        <taxon>Plebeiibacterium</taxon>
    </lineage>
</organism>
<proteinExistence type="predicted"/>
<sequence length="315" mass="36561">MKRFGISLVLFVLTIQLFAQSYTRQDYIEKYCDLAVKEMKRVGIPASITLAQGMLESGNGNSVLAKKSNNHFGIKCHNDWAGNRVYHDDDSKGECFRQYQTVYESYIDHSDFLATKQRYASLFFLKTTDYKGWAHGLKKAGYATDPRYAKRLIEIIEANNLDRFDSGNIKIARETKSKEGTYKTTGRSVDNFSVEPFASHKLGVNNGIKYITIQEQDSFTDICSEFGLKDWEIYSYNDLDKNAKINEYRYLYVQPKRNKAHRKHSVHRVKTGESLHYISQKYGVKLSRLYKYNHLDKSEKIEEGQLIQLRKSRKG</sequence>
<dbReference type="PROSITE" id="PS51782">
    <property type="entry name" value="LYSM"/>
    <property type="match status" value="1"/>
</dbReference>
<accession>A0AAE3M4J6</accession>
<evidence type="ECO:0000259" key="5">
    <source>
        <dbReference type="PROSITE" id="PS51782"/>
    </source>
</evidence>
<dbReference type="Pfam" id="PF01476">
    <property type="entry name" value="LysM"/>
    <property type="match status" value="1"/>
</dbReference>
<keyword evidence="1" id="KW-0929">Antimicrobial</keyword>
<dbReference type="Gene3D" id="3.10.350.10">
    <property type="entry name" value="LysM domain"/>
    <property type="match status" value="1"/>
</dbReference>
<dbReference type="PANTHER" id="PTHR33308">
    <property type="entry name" value="PEPTIDOGLYCAN HYDROLASE FLGJ"/>
    <property type="match status" value="1"/>
</dbReference>
<dbReference type="SMART" id="SM00257">
    <property type="entry name" value="LysM"/>
    <property type="match status" value="1"/>
</dbReference>
<dbReference type="Pfam" id="PF01832">
    <property type="entry name" value="Glucosaminidase"/>
    <property type="match status" value="1"/>
</dbReference>
<dbReference type="InterPro" id="IPR018392">
    <property type="entry name" value="LysM"/>
</dbReference>
<keyword evidence="7" id="KW-1185">Reference proteome</keyword>
<dbReference type="SMART" id="SM00047">
    <property type="entry name" value="LYZ2"/>
    <property type="match status" value="1"/>
</dbReference>
<dbReference type="EMBL" id="JAPDPJ010000017">
    <property type="protein sequence ID" value="MCW3786695.1"/>
    <property type="molecule type" value="Genomic_DNA"/>
</dbReference>
<dbReference type="Gene3D" id="1.10.530.10">
    <property type="match status" value="1"/>
</dbReference>
<dbReference type="GO" id="GO:0004040">
    <property type="term" value="F:amidase activity"/>
    <property type="evidence" value="ECO:0007669"/>
    <property type="project" value="InterPro"/>
</dbReference>
<evidence type="ECO:0000256" key="4">
    <source>
        <dbReference type="ARBA" id="ARBA00032108"/>
    </source>
</evidence>
<evidence type="ECO:0000256" key="3">
    <source>
        <dbReference type="ARBA" id="ARBA00022801"/>
    </source>
</evidence>
<dbReference type="PANTHER" id="PTHR33308:SF9">
    <property type="entry name" value="PEPTIDOGLYCAN HYDROLASE FLGJ"/>
    <property type="match status" value="1"/>
</dbReference>
<evidence type="ECO:0000256" key="1">
    <source>
        <dbReference type="ARBA" id="ARBA00022529"/>
    </source>
</evidence>
<feature type="domain" description="LysM" evidence="5">
    <location>
        <begin position="265"/>
        <end position="309"/>
    </location>
</feature>
<keyword evidence="3" id="KW-0378">Hydrolase</keyword>
<gene>
    <name evidence="6" type="ORF">OM075_09470</name>
</gene>
<reference evidence="6" key="1">
    <citation type="submission" date="2022-10" db="EMBL/GenBank/DDBJ databases">
        <authorList>
            <person name="Yu W.X."/>
        </authorList>
    </citation>
    <scope>NUCLEOTIDE SEQUENCE</scope>
    <source>
        <strain evidence="6">AAT</strain>
    </source>
</reference>